<organism evidence="1 2">
    <name type="scientific">Collybiopsis luxurians FD-317 M1</name>
    <dbReference type="NCBI Taxonomy" id="944289"/>
    <lineage>
        <taxon>Eukaryota</taxon>
        <taxon>Fungi</taxon>
        <taxon>Dikarya</taxon>
        <taxon>Basidiomycota</taxon>
        <taxon>Agaricomycotina</taxon>
        <taxon>Agaricomycetes</taxon>
        <taxon>Agaricomycetidae</taxon>
        <taxon>Agaricales</taxon>
        <taxon>Marasmiineae</taxon>
        <taxon>Omphalotaceae</taxon>
        <taxon>Collybiopsis</taxon>
        <taxon>Collybiopsis luxurians</taxon>
    </lineage>
</organism>
<gene>
    <name evidence="1" type="ORF">GYMLUDRAFT_437795</name>
</gene>
<dbReference type="Proteomes" id="UP000053593">
    <property type="component" value="Unassembled WGS sequence"/>
</dbReference>
<sequence>MSLIAIASCWVGRSQLLPHKLHLSIAAIPVDTAIIHRSPQFHLFTFMCLCSKSLYCMNEP</sequence>
<dbReference type="HOGENOM" id="CLU_204774_0_0_1"/>
<proteinExistence type="predicted"/>
<keyword evidence="2" id="KW-1185">Reference proteome</keyword>
<name>A0A0D0BZ62_9AGAR</name>
<dbReference type="AlphaFoldDB" id="A0A0D0BZ62"/>
<evidence type="ECO:0000313" key="1">
    <source>
        <dbReference type="EMBL" id="KIK50697.1"/>
    </source>
</evidence>
<reference evidence="1 2" key="1">
    <citation type="submission" date="2014-04" db="EMBL/GenBank/DDBJ databases">
        <title>Evolutionary Origins and Diversification of the Mycorrhizal Mutualists.</title>
        <authorList>
            <consortium name="DOE Joint Genome Institute"/>
            <consortium name="Mycorrhizal Genomics Consortium"/>
            <person name="Kohler A."/>
            <person name="Kuo A."/>
            <person name="Nagy L.G."/>
            <person name="Floudas D."/>
            <person name="Copeland A."/>
            <person name="Barry K.W."/>
            <person name="Cichocki N."/>
            <person name="Veneault-Fourrey C."/>
            <person name="LaButti K."/>
            <person name="Lindquist E.A."/>
            <person name="Lipzen A."/>
            <person name="Lundell T."/>
            <person name="Morin E."/>
            <person name="Murat C."/>
            <person name="Riley R."/>
            <person name="Ohm R."/>
            <person name="Sun H."/>
            <person name="Tunlid A."/>
            <person name="Henrissat B."/>
            <person name="Grigoriev I.V."/>
            <person name="Hibbett D.S."/>
            <person name="Martin F."/>
        </authorList>
    </citation>
    <scope>NUCLEOTIDE SEQUENCE [LARGE SCALE GENOMIC DNA]</scope>
    <source>
        <strain evidence="1 2">FD-317 M1</strain>
    </source>
</reference>
<evidence type="ECO:0000313" key="2">
    <source>
        <dbReference type="Proteomes" id="UP000053593"/>
    </source>
</evidence>
<protein>
    <submittedName>
        <fullName evidence="1">Uncharacterized protein</fullName>
    </submittedName>
</protein>
<dbReference type="EMBL" id="KN834888">
    <property type="protein sequence ID" value="KIK50697.1"/>
    <property type="molecule type" value="Genomic_DNA"/>
</dbReference>
<accession>A0A0D0BZ62</accession>